<proteinExistence type="predicted"/>
<evidence type="ECO:0000256" key="2">
    <source>
        <dbReference type="SAM" id="SignalP"/>
    </source>
</evidence>
<name>A0A2S3ZTT2_ARTGL</name>
<evidence type="ECO:0000313" key="4">
    <source>
        <dbReference type="Proteomes" id="UP000237061"/>
    </source>
</evidence>
<organism evidence="3 4">
    <name type="scientific">Arthrobacter glacialis</name>
    <dbReference type="NCBI Taxonomy" id="1664"/>
    <lineage>
        <taxon>Bacteria</taxon>
        <taxon>Bacillati</taxon>
        <taxon>Actinomycetota</taxon>
        <taxon>Actinomycetes</taxon>
        <taxon>Micrococcales</taxon>
        <taxon>Micrococcaceae</taxon>
        <taxon>Arthrobacter</taxon>
    </lineage>
</organism>
<dbReference type="EMBL" id="PPXC01000012">
    <property type="protein sequence ID" value="POH72630.1"/>
    <property type="molecule type" value="Genomic_DNA"/>
</dbReference>
<reference evidence="3 4" key="1">
    <citation type="submission" date="2018-01" db="EMBL/GenBank/DDBJ databases">
        <title>Arthrobacter sp. nov., from glaciers in China.</title>
        <authorList>
            <person name="Liu Q."/>
            <person name="Xin Y.-H."/>
        </authorList>
    </citation>
    <scope>NUCLEOTIDE SEQUENCE [LARGE SCALE GENOMIC DNA]</scope>
    <source>
        <strain evidence="3 4">HLT2-12-2</strain>
    </source>
</reference>
<dbReference type="Proteomes" id="UP000237061">
    <property type="component" value="Unassembled WGS sequence"/>
</dbReference>
<sequence>MFTPLEGFLSPISTRQRSVMLAASIAALGAVALVAGSALAAPAVGSAPTPYVPVTHSVDFAAGAASTWTVPANISSIKVTLWGGNGGTNRGMTKPNGIPDDNGIPGGTGAALALDLSVQPGEVLNLSVGFAGNDASNVAAGSTGTQQAPDGAGGFTALRANPAGDIFSHGGAGGSATLLFTSPSGSGTQSLIAIAGGGGGAGGNIGGSSVSQGGMGGSSTLATANDGDPGPSGDEGCPPVAGGLGGQAATMAGGTGQSVAAALVQVGSPLARWPRIRRGRPNCLTARQPSAGLSPHPLPPSRQPRPLWKQVEPSPSRRQCPCSLRSPPPWPSSPTAAQFLARLP</sequence>
<gene>
    <name evidence="3" type="ORF">CVS27_14755</name>
</gene>
<dbReference type="AlphaFoldDB" id="A0A2S3ZTT2"/>
<feature type="chain" id="PRO_5015758255" evidence="2">
    <location>
        <begin position="41"/>
        <end position="344"/>
    </location>
</feature>
<feature type="region of interest" description="Disordered" evidence="1">
    <location>
        <begin position="277"/>
        <end position="344"/>
    </location>
</feature>
<accession>A0A2S3ZTT2</accession>
<feature type="region of interest" description="Disordered" evidence="1">
    <location>
        <begin position="205"/>
        <end position="244"/>
    </location>
</feature>
<evidence type="ECO:0000256" key="1">
    <source>
        <dbReference type="SAM" id="MobiDB-lite"/>
    </source>
</evidence>
<keyword evidence="2" id="KW-0732">Signal</keyword>
<protein>
    <submittedName>
        <fullName evidence="3">Uncharacterized protein</fullName>
    </submittedName>
</protein>
<comment type="caution">
    <text evidence="3">The sequence shown here is derived from an EMBL/GenBank/DDBJ whole genome shotgun (WGS) entry which is preliminary data.</text>
</comment>
<feature type="signal peptide" evidence="2">
    <location>
        <begin position="1"/>
        <end position="40"/>
    </location>
</feature>
<evidence type="ECO:0000313" key="3">
    <source>
        <dbReference type="EMBL" id="POH72630.1"/>
    </source>
</evidence>
<keyword evidence="4" id="KW-1185">Reference proteome</keyword>